<keyword evidence="1 3" id="KW-0853">WD repeat</keyword>
<dbReference type="InterPro" id="IPR015943">
    <property type="entry name" value="WD40/YVTN_repeat-like_dom_sf"/>
</dbReference>
<reference evidence="5" key="1">
    <citation type="submission" date="2019-08" db="EMBL/GenBank/DDBJ databases">
        <title>The improved chromosome-level genome for the pearl oyster Pinctada fucata martensii using PacBio sequencing and Hi-C.</title>
        <authorList>
            <person name="Zheng Z."/>
        </authorList>
    </citation>
    <scope>NUCLEOTIDE SEQUENCE</scope>
    <source>
        <strain evidence="5">ZZ-2019</strain>
        <tissue evidence="5">Adductor muscle</tissue>
    </source>
</reference>
<feature type="compositionally biased region" description="Polar residues" evidence="4">
    <location>
        <begin position="291"/>
        <end position="304"/>
    </location>
</feature>
<dbReference type="InterPro" id="IPR036322">
    <property type="entry name" value="WD40_repeat_dom_sf"/>
</dbReference>
<dbReference type="PROSITE" id="PS50294">
    <property type="entry name" value="WD_REPEATS_REGION"/>
    <property type="match status" value="2"/>
</dbReference>
<evidence type="ECO:0000313" key="5">
    <source>
        <dbReference type="EMBL" id="KAK3093291.1"/>
    </source>
</evidence>
<feature type="repeat" description="WD" evidence="3">
    <location>
        <begin position="234"/>
        <end position="274"/>
    </location>
</feature>
<evidence type="ECO:0008006" key="7">
    <source>
        <dbReference type="Google" id="ProtNLM"/>
    </source>
</evidence>
<gene>
    <name evidence="5" type="ORF">FSP39_013692</name>
</gene>
<dbReference type="InterPro" id="IPR001680">
    <property type="entry name" value="WD40_rpt"/>
</dbReference>
<dbReference type="Proteomes" id="UP001186944">
    <property type="component" value="Unassembled WGS sequence"/>
</dbReference>
<evidence type="ECO:0000256" key="1">
    <source>
        <dbReference type="ARBA" id="ARBA00022574"/>
    </source>
</evidence>
<dbReference type="PANTHER" id="PTHR44666:SF1">
    <property type="entry name" value="WD REPEAT-CONTAINING PROTEIN 53"/>
    <property type="match status" value="1"/>
</dbReference>
<evidence type="ECO:0000256" key="3">
    <source>
        <dbReference type="PROSITE-ProRule" id="PRU00221"/>
    </source>
</evidence>
<dbReference type="PROSITE" id="PS50082">
    <property type="entry name" value="WD_REPEATS_2"/>
    <property type="match status" value="2"/>
</dbReference>
<dbReference type="AlphaFoldDB" id="A0AA88Y035"/>
<dbReference type="Pfam" id="PF00400">
    <property type="entry name" value="WD40"/>
    <property type="match status" value="2"/>
</dbReference>
<dbReference type="SUPFAM" id="SSF50978">
    <property type="entry name" value="WD40 repeat-like"/>
    <property type="match status" value="1"/>
</dbReference>
<dbReference type="InterPro" id="IPR019775">
    <property type="entry name" value="WD40_repeat_CS"/>
</dbReference>
<dbReference type="EMBL" id="VSWD01000009">
    <property type="protein sequence ID" value="KAK3093291.1"/>
    <property type="molecule type" value="Genomic_DNA"/>
</dbReference>
<evidence type="ECO:0000313" key="6">
    <source>
        <dbReference type="Proteomes" id="UP001186944"/>
    </source>
</evidence>
<keyword evidence="6" id="KW-1185">Reference proteome</keyword>
<accession>A0AA88Y035</accession>
<keyword evidence="2" id="KW-0677">Repeat</keyword>
<protein>
    <recommendedName>
        <fullName evidence="7">WD repeat-containing protein 53</fullName>
    </recommendedName>
</protein>
<dbReference type="SMART" id="SM00320">
    <property type="entry name" value="WD40"/>
    <property type="match status" value="6"/>
</dbReference>
<sequence length="350" mass="38383">MTTLLSSGHTESVLSVDVSSDGKLIASGGEGGEICAWSIEGTLLHKSVHPDTDCTSVCFASLSNNLYVSTEDKIIIYDIRNLSQPVETLSGNQEEINQLVLDEKEKFLGACDDSGEIKIFDLQEKRVYKTLRHKHTNICATACFRPKKPWEIFTGGLDSKLIHWDFSRPKCLNQYNMQELQSNTSDTETYMVNPPFLHHLAASKNGKYLVGALENGILAVFDSSRKNIREVFSLYAHSQGVSQVHFVSDTKVLSGGNDCSIVLWDLEKSVSTETENDGTQAPAVNGGSEAANGSTQSHDAQNESVSHACKVTEIQHTGKINWMKPFLNNGCQHLAIADQSSNVTIMPLSI</sequence>
<name>A0AA88Y035_PINIB</name>
<dbReference type="Gene3D" id="2.130.10.10">
    <property type="entry name" value="YVTN repeat-like/Quinoprotein amine dehydrogenase"/>
    <property type="match status" value="2"/>
</dbReference>
<dbReference type="PROSITE" id="PS00678">
    <property type="entry name" value="WD_REPEATS_1"/>
    <property type="match status" value="1"/>
</dbReference>
<feature type="repeat" description="WD" evidence="3">
    <location>
        <begin position="6"/>
        <end position="40"/>
    </location>
</feature>
<evidence type="ECO:0000256" key="4">
    <source>
        <dbReference type="SAM" id="MobiDB-lite"/>
    </source>
</evidence>
<dbReference type="InterPro" id="IPR042453">
    <property type="entry name" value="WDR53"/>
</dbReference>
<proteinExistence type="predicted"/>
<organism evidence="5 6">
    <name type="scientific">Pinctada imbricata</name>
    <name type="common">Atlantic pearl-oyster</name>
    <name type="synonym">Pinctada martensii</name>
    <dbReference type="NCBI Taxonomy" id="66713"/>
    <lineage>
        <taxon>Eukaryota</taxon>
        <taxon>Metazoa</taxon>
        <taxon>Spiralia</taxon>
        <taxon>Lophotrochozoa</taxon>
        <taxon>Mollusca</taxon>
        <taxon>Bivalvia</taxon>
        <taxon>Autobranchia</taxon>
        <taxon>Pteriomorphia</taxon>
        <taxon>Pterioida</taxon>
        <taxon>Pterioidea</taxon>
        <taxon>Pteriidae</taxon>
        <taxon>Pinctada</taxon>
    </lineage>
</organism>
<feature type="region of interest" description="Disordered" evidence="4">
    <location>
        <begin position="272"/>
        <end position="304"/>
    </location>
</feature>
<comment type="caution">
    <text evidence="5">The sequence shown here is derived from an EMBL/GenBank/DDBJ whole genome shotgun (WGS) entry which is preliminary data.</text>
</comment>
<evidence type="ECO:0000256" key="2">
    <source>
        <dbReference type="ARBA" id="ARBA00022737"/>
    </source>
</evidence>
<dbReference type="PANTHER" id="PTHR44666">
    <property type="entry name" value="WD REPEAT-CONTAINING PROTEIN 53"/>
    <property type="match status" value="1"/>
</dbReference>